<dbReference type="Gene3D" id="2.60.120.10">
    <property type="entry name" value="Jelly Rolls"/>
    <property type="match status" value="1"/>
</dbReference>
<evidence type="ECO:0000313" key="1">
    <source>
        <dbReference type="EMBL" id="KOO66057.1"/>
    </source>
</evidence>
<organism evidence="1 2">
    <name type="scientific">Xylanibacter rarus</name>
    <dbReference type="NCBI Taxonomy" id="1676614"/>
    <lineage>
        <taxon>Bacteria</taxon>
        <taxon>Pseudomonadati</taxon>
        <taxon>Bacteroidota</taxon>
        <taxon>Bacteroidia</taxon>
        <taxon>Bacteroidales</taxon>
        <taxon>Prevotellaceae</taxon>
        <taxon>Xylanibacter</taxon>
    </lineage>
</organism>
<dbReference type="EMBL" id="LFQU01000048">
    <property type="protein sequence ID" value="KOO66057.1"/>
    <property type="molecule type" value="Genomic_DNA"/>
</dbReference>
<dbReference type="InterPro" id="IPR011051">
    <property type="entry name" value="RmlC_Cupin_sf"/>
</dbReference>
<comment type="caution">
    <text evidence="1">The sequence shown here is derived from an EMBL/GenBank/DDBJ whole genome shotgun (WGS) entry which is preliminary data.</text>
</comment>
<evidence type="ECO:0000313" key="2">
    <source>
        <dbReference type="Proteomes" id="UP000036951"/>
    </source>
</evidence>
<dbReference type="InterPro" id="IPR014710">
    <property type="entry name" value="RmlC-like_jellyroll"/>
</dbReference>
<feature type="non-terminal residue" evidence="1">
    <location>
        <position position="1"/>
    </location>
</feature>
<accession>A0A8E1QVH1</accession>
<dbReference type="SUPFAM" id="SSF51182">
    <property type="entry name" value="RmlC-like cupins"/>
    <property type="match status" value="1"/>
</dbReference>
<protein>
    <submittedName>
        <fullName evidence="1">Uncharacterized protein</fullName>
    </submittedName>
</protein>
<dbReference type="AlphaFoldDB" id="A0A8E1QVH1"/>
<sequence length="132" mass="15382">DGKPRALHTALASEALDYKVEDDYRTHYTRKMNYPVLLAENRFFTVKLLEVNRAFHRKLYKYDSFVVYMCLEGSSDIVIRSWKGEEPEIKQVHLTKGMSCLVPACVADMDVVPNNEDRVSKLLEVYIDNKNY</sequence>
<name>A0A8E1QVH1_9BACT</name>
<keyword evidence="2" id="KW-1185">Reference proteome</keyword>
<reference evidence="1 2" key="1">
    <citation type="submission" date="2015-06" db="EMBL/GenBank/DDBJ databases">
        <title>Prevotella sp. 109, sp. nov., a novel member of the family Prevotellaceae isolated from human faeces.</title>
        <authorList>
            <person name="Shkoporov A.N."/>
            <person name="Chaplin A.V."/>
            <person name="Kafarskaia L.I."/>
            <person name="Efimov B.A."/>
        </authorList>
    </citation>
    <scope>NUCLEOTIDE SEQUENCE [LARGE SCALE GENOMIC DNA]</scope>
    <source>
        <strain evidence="1 2">109</strain>
    </source>
</reference>
<proteinExistence type="predicted"/>
<gene>
    <name evidence="1" type="ORF">ACU52_13970</name>
</gene>
<dbReference type="Proteomes" id="UP000036951">
    <property type="component" value="Unassembled WGS sequence"/>
</dbReference>